<evidence type="ECO:0000256" key="2">
    <source>
        <dbReference type="ARBA" id="ARBA00023136"/>
    </source>
</evidence>
<evidence type="ECO:0000259" key="4">
    <source>
        <dbReference type="Pfam" id="PF00593"/>
    </source>
</evidence>
<dbReference type="InterPro" id="IPR036942">
    <property type="entry name" value="Beta-barrel_TonB_sf"/>
</dbReference>
<dbReference type="PANTHER" id="PTHR47234:SF3">
    <property type="entry name" value="SECRETIN_TONB SHORT N-TERMINAL DOMAIN-CONTAINING PROTEIN"/>
    <property type="match status" value="1"/>
</dbReference>
<evidence type="ECO:0000313" key="5">
    <source>
        <dbReference type="EMBL" id="VAW30281.1"/>
    </source>
</evidence>
<feature type="domain" description="TonB-dependent receptor-like beta-barrel" evidence="4">
    <location>
        <begin position="154"/>
        <end position="623"/>
    </location>
</feature>
<sequence>GEFSYRDYYNRMKSFTGNIFNGYNAIEWQAHQAGADISNLSLAQLKQYSQLTSVFSPALKSQINNAGSVDAVRSLLEDSNGNPIDFTNAELAERGQTRADYKMVVGQSAIRGGKFFANMSIPVGKHGTEIYAFAGASYRNGDDPEFYRLPDQARTYTPMYINGFLPHLLTDIKDKSLTMGIKGKSKGWNIDFSNTFGGNSMRYTVVHSSNASQLSASRTSFDAGGFASSQSTTNLDVNKHFANIMSGLDVAYGAEFRLESYQIFAGEEASYATYDTLGQPITSSRQVAPVDFFGRPRPGGAQVFPGFQPANKLLKYRNSIAGYADVEANFSKKFMLDGAIRYENYSDFGSTINGKLAGRYSITKDINLRASVNTGFRAPSLQQMYFNSTSTLTSTSAALVQVGLFSNDSKVAHLLGIPKLKQEISQSISAGFTANIPALSLKMTVDGYFIAIQNRIVLTGQFSATTPNLVPLFHQAGAKLATFFTNAIDTHSRGLDIVLENNLILGEHVHLKNTLSGTFSRTIRVGNIHASKILEESGQADVYFGKLSKIYLESTTPHTKINLSNLLSVKNWYFFLRNNYFGSTTSAVDPDFTQIFSPKVITDFSVGYNFTHNLSFTLGASNIFDVYPDRALAHNTLNGRFLWAWRSIQFGTGGRYIFASLRFSM</sequence>
<keyword evidence="5" id="KW-0675">Receptor</keyword>
<proteinExistence type="predicted"/>
<dbReference type="GO" id="GO:0009279">
    <property type="term" value="C:cell outer membrane"/>
    <property type="evidence" value="ECO:0007669"/>
    <property type="project" value="UniProtKB-SubCell"/>
</dbReference>
<keyword evidence="2" id="KW-0472">Membrane</keyword>
<dbReference type="Gene3D" id="2.40.170.20">
    <property type="entry name" value="TonB-dependent receptor, beta-barrel domain"/>
    <property type="match status" value="1"/>
</dbReference>
<accession>A0A3B0UGY3</accession>
<name>A0A3B0UGY3_9ZZZZ</name>
<evidence type="ECO:0000256" key="3">
    <source>
        <dbReference type="ARBA" id="ARBA00023237"/>
    </source>
</evidence>
<dbReference type="SUPFAM" id="SSF56935">
    <property type="entry name" value="Porins"/>
    <property type="match status" value="1"/>
</dbReference>
<dbReference type="PANTHER" id="PTHR47234">
    <property type="match status" value="1"/>
</dbReference>
<dbReference type="InterPro" id="IPR000531">
    <property type="entry name" value="Beta-barrel_TonB"/>
</dbReference>
<feature type="non-terminal residue" evidence="5">
    <location>
        <position position="1"/>
    </location>
</feature>
<dbReference type="AlphaFoldDB" id="A0A3B0UGY3"/>
<dbReference type="EMBL" id="UOET01000496">
    <property type="protein sequence ID" value="VAW30281.1"/>
    <property type="molecule type" value="Genomic_DNA"/>
</dbReference>
<protein>
    <submittedName>
        <fullName evidence="5">TonB-dependent receptor Outer membrane receptor for ferrienterochelin and colicins</fullName>
    </submittedName>
</protein>
<comment type="subcellular location">
    <subcellularLocation>
        <location evidence="1">Cell outer membrane</location>
    </subcellularLocation>
</comment>
<evidence type="ECO:0000256" key="1">
    <source>
        <dbReference type="ARBA" id="ARBA00004442"/>
    </source>
</evidence>
<keyword evidence="3" id="KW-0998">Cell outer membrane</keyword>
<reference evidence="5" key="1">
    <citation type="submission" date="2018-06" db="EMBL/GenBank/DDBJ databases">
        <authorList>
            <person name="Zhirakovskaya E."/>
        </authorList>
    </citation>
    <scope>NUCLEOTIDE SEQUENCE</scope>
</reference>
<organism evidence="5">
    <name type="scientific">hydrothermal vent metagenome</name>
    <dbReference type="NCBI Taxonomy" id="652676"/>
    <lineage>
        <taxon>unclassified sequences</taxon>
        <taxon>metagenomes</taxon>
        <taxon>ecological metagenomes</taxon>
    </lineage>
</organism>
<dbReference type="Pfam" id="PF00593">
    <property type="entry name" value="TonB_dep_Rec_b-barrel"/>
    <property type="match status" value="1"/>
</dbReference>
<gene>
    <name evidence="5" type="ORF">MNBD_BACTEROID07-1599</name>
</gene>